<dbReference type="Proteomes" id="UP000309038">
    <property type="component" value="Unassembled WGS sequence"/>
</dbReference>
<dbReference type="InterPro" id="IPR036026">
    <property type="entry name" value="Seven-hairpin_glycosidases"/>
</dbReference>
<dbReference type="PANTHER" id="PTHR11742:SF55">
    <property type="entry name" value="ENDOPLASMIC RETICULUM MANNOSYL-OLIGOSACCHARIDE 1,2-ALPHA-MANNOSIDASE"/>
    <property type="match status" value="1"/>
</dbReference>
<comment type="catalytic activity">
    <reaction evidence="10">
        <text>N(4)-(alpha-D-Man-(1-&gt;2)-alpha-D-Man-(1-&gt;2)-alpha-D-Man-(1-&gt;3)-[alpha-D-Man-(1-&gt;2)-alpha-D-Man-(1-&gt;3)-[alpha-D-Man-(1-&gt;2)-alpha-D-Man-(1-&gt;6)]-alpha-D-Man-(1-&gt;6)]-beta-D-Man-(1-&gt;4)-beta-D-GlcNAc-(1-&gt;4)-beta-D-GlcNAc)-L-asparaginyl-[protein] (N-glucan mannose isomer 9A1,2,3B1,2,3) + 4 H2O = N(4)-(alpha-D-Man-(1-&gt;3)-[alpha-D-Man-(1-&gt;3)-[alpha-D-Man-(1-&gt;6)]-alpha-D-Man-(1-&gt;6)]-beta-D-Man-(1-&gt;4)-beta-D-GlcNAc-(1-&gt;4)-beta-D-GlcNAc)-L-asparaginyl-[protein] (N-glucan mannose isomer 5A1,2) + 4 beta-D-mannose</text>
        <dbReference type="Rhea" id="RHEA:56008"/>
        <dbReference type="Rhea" id="RHEA-COMP:14356"/>
        <dbReference type="Rhea" id="RHEA-COMP:14367"/>
        <dbReference type="ChEBI" id="CHEBI:15377"/>
        <dbReference type="ChEBI" id="CHEBI:28563"/>
        <dbReference type="ChEBI" id="CHEBI:59087"/>
        <dbReference type="ChEBI" id="CHEBI:139493"/>
        <dbReference type="EC" id="3.2.1.113"/>
    </reaction>
</comment>
<dbReference type="Gene3D" id="3.60.130.10">
    <property type="entry name" value="Clavaminate synthase-like"/>
    <property type="match status" value="1"/>
</dbReference>
<dbReference type="EC" id="3.2.1.-" evidence="14"/>
<evidence type="ECO:0000256" key="9">
    <source>
        <dbReference type="ARBA" id="ARBA00047669"/>
    </source>
</evidence>
<feature type="domain" description="TauD/TfdA-like" evidence="15">
    <location>
        <begin position="230"/>
        <end position="344"/>
    </location>
</feature>
<dbReference type="SUPFAM" id="SSF51197">
    <property type="entry name" value="Clavaminate synthase-like"/>
    <property type="match status" value="1"/>
</dbReference>
<evidence type="ECO:0000256" key="8">
    <source>
        <dbReference type="ARBA" id="ARBA00023157"/>
    </source>
</evidence>
<gene>
    <name evidence="16" type="ORF">EW026_g1319</name>
</gene>
<dbReference type="InterPro" id="IPR042098">
    <property type="entry name" value="TauD-like_sf"/>
</dbReference>
<feature type="active site" description="Proton donor" evidence="11">
    <location>
        <position position="434"/>
    </location>
</feature>
<evidence type="ECO:0000256" key="5">
    <source>
        <dbReference type="ARBA" id="ARBA00022801"/>
    </source>
</evidence>
<evidence type="ECO:0000256" key="14">
    <source>
        <dbReference type="RuleBase" id="RU361193"/>
    </source>
</evidence>
<feature type="disulfide bond" evidence="13">
    <location>
        <begin position="661"/>
        <end position="708"/>
    </location>
</feature>
<dbReference type="GO" id="GO:0005509">
    <property type="term" value="F:calcium ion binding"/>
    <property type="evidence" value="ECO:0007669"/>
    <property type="project" value="InterPro"/>
</dbReference>
<evidence type="ECO:0000256" key="11">
    <source>
        <dbReference type="PIRSR" id="PIRSR601382-1"/>
    </source>
</evidence>
<dbReference type="PANTHER" id="PTHR11742">
    <property type="entry name" value="MANNOSYL-OLIGOSACCHARIDE ALPHA-1,2-MANNOSIDASE-RELATED"/>
    <property type="match status" value="1"/>
</dbReference>
<comment type="pathway">
    <text evidence="2">Protein modification; protein glycosylation.</text>
</comment>
<feature type="domain" description="TauD/TfdA-like" evidence="15">
    <location>
        <begin position="20"/>
        <end position="177"/>
    </location>
</feature>
<dbReference type="GO" id="GO:0005975">
    <property type="term" value="P:carbohydrate metabolic process"/>
    <property type="evidence" value="ECO:0007669"/>
    <property type="project" value="InterPro"/>
</dbReference>
<dbReference type="InterPro" id="IPR001382">
    <property type="entry name" value="Glyco_hydro_47"/>
</dbReference>
<evidence type="ECO:0000256" key="4">
    <source>
        <dbReference type="ARBA" id="ARBA00022723"/>
    </source>
</evidence>
<keyword evidence="6 12" id="KW-0106">Calcium</keyword>
<comment type="cofactor">
    <cofactor evidence="1 12">
        <name>Ca(2+)</name>
        <dbReference type="ChEBI" id="CHEBI:29108"/>
    </cofactor>
</comment>
<evidence type="ECO:0000256" key="10">
    <source>
        <dbReference type="ARBA" id="ARBA00048605"/>
    </source>
</evidence>
<dbReference type="Gene3D" id="1.50.10.10">
    <property type="match status" value="2"/>
</dbReference>
<dbReference type="GO" id="GO:0004571">
    <property type="term" value="F:mannosyl-oligosaccharide 1,2-alpha-mannosidase activity"/>
    <property type="evidence" value="ECO:0007669"/>
    <property type="project" value="UniProtKB-EC"/>
</dbReference>
<dbReference type="InterPro" id="IPR050749">
    <property type="entry name" value="Glycosyl_Hydrolase_47"/>
</dbReference>
<feature type="binding site" evidence="12">
    <location>
        <position position="850"/>
    </location>
    <ligand>
        <name>Ca(2+)</name>
        <dbReference type="ChEBI" id="CHEBI:29108"/>
    </ligand>
</feature>
<dbReference type="GO" id="GO:0005783">
    <property type="term" value="C:endoplasmic reticulum"/>
    <property type="evidence" value="ECO:0007669"/>
    <property type="project" value="TreeGrafter"/>
</dbReference>
<evidence type="ECO:0000313" key="16">
    <source>
        <dbReference type="EMBL" id="THH01369.1"/>
    </source>
</evidence>
<dbReference type="GO" id="GO:0016020">
    <property type="term" value="C:membrane"/>
    <property type="evidence" value="ECO:0007669"/>
    <property type="project" value="InterPro"/>
</dbReference>
<protein>
    <recommendedName>
        <fullName evidence="14">alpha-1,2-Mannosidase</fullName>
        <ecNumber evidence="14">3.2.1.-</ecNumber>
    </recommendedName>
</protein>
<evidence type="ECO:0000256" key="13">
    <source>
        <dbReference type="PIRSR" id="PIRSR601382-3"/>
    </source>
</evidence>
<dbReference type="Pfam" id="PF02668">
    <property type="entry name" value="TauD"/>
    <property type="match status" value="2"/>
</dbReference>
<comment type="caution">
    <text evidence="16">The sequence shown here is derived from an EMBL/GenBank/DDBJ whole genome shotgun (WGS) entry which is preliminary data.</text>
</comment>
<dbReference type="Pfam" id="PF01532">
    <property type="entry name" value="Glyco_hydro_47"/>
    <property type="match status" value="2"/>
</dbReference>
<dbReference type="AlphaFoldDB" id="A0A4S4KRT8"/>
<feature type="active site" description="Proton donor" evidence="11">
    <location>
        <position position="721"/>
    </location>
</feature>
<evidence type="ECO:0000259" key="15">
    <source>
        <dbReference type="Pfam" id="PF02668"/>
    </source>
</evidence>
<dbReference type="GO" id="GO:0036503">
    <property type="term" value="P:ERAD pathway"/>
    <property type="evidence" value="ECO:0007669"/>
    <property type="project" value="UniProtKB-ARBA"/>
</dbReference>
<keyword evidence="7" id="KW-0560">Oxidoreductase</keyword>
<feature type="active site" evidence="11">
    <location>
        <position position="763"/>
    </location>
</feature>
<keyword evidence="4 12" id="KW-0479">Metal-binding</keyword>
<name>A0A4S4KRT8_9APHY</name>
<organism evidence="16 17">
    <name type="scientific">Hermanssonia centrifuga</name>
    <dbReference type="NCBI Taxonomy" id="98765"/>
    <lineage>
        <taxon>Eukaryota</taxon>
        <taxon>Fungi</taxon>
        <taxon>Dikarya</taxon>
        <taxon>Basidiomycota</taxon>
        <taxon>Agaricomycotina</taxon>
        <taxon>Agaricomycetes</taxon>
        <taxon>Polyporales</taxon>
        <taxon>Meruliaceae</taxon>
        <taxon>Hermanssonia</taxon>
    </lineage>
</organism>
<feature type="active site" evidence="11">
    <location>
        <position position="588"/>
    </location>
</feature>
<accession>A0A4S4KRT8</accession>
<keyword evidence="8 13" id="KW-1015">Disulfide bond</keyword>
<comment type="similarity">
    <text evidence="3 14">Belongs to the glycosyl hydrolase 47 family.</text>
</comment>
<proteinExistence type="inferred from homology"/>
<keyword evidence="5 14" id="KW-0378">Hydrolase</keyword>
<evidence type="ECO:0000256" key="12">
    <source>
        <dbReference type="PIRSR" id="PIRSR601382-2"/>
    </source>
</evidence>
<dbReference type="InterPro" id="IPR012341">
    <property type="entry name" value="6hp_glycosidase-like_sf"/>
</dbReference>
<keyword evidence="14" id="KW-0326">Glycosidase</keyword>
<evidence type="ECO:0000313" key="17">
    <source>
        <dbReference type="Proteomes" id="UP000309038"/>
    </source>
</evidence>
<evidence type="ECO:0000256" key="7">
    <source>
        <dbReference type="ARBA" id="ARBA00023002"/>
    </source>
</evidence>
<dbReference type="InterPro" id="IPR003819">
    <property type="entry name" value="TauD/TfdA-like"/>
</dbReference>
<evidence type="ECO:0000256" key="6">
    <source>
        <dbReference type="ARBA" id="ARBA00022837"/>
    </source>
</evidence>
<comment type="catalytic activity">
    <reaction evidence="9">
        <text>N(4)-(alpha-D-Man-(1-&gt;2)-alpha-D-Man-(1-&gt;2)-alpha-D-Man-(1-&gt;3)-[alpha-D-Man-(1-&gt;3)-[alpha-D-Man-(1-&gt;2)-alpha-D-Man-(1-&gt;6)]-alpha-D-Man-(1-&gt;6)]-beta-D-Man-(1-&gt;4)-beta-D-GlcNAc-(1-&gt;4)-beta-D-GlcNAc)-L-asparaginyl-[protein] (N-glucan mannose isomer 8A1,2,3B1,3) + 3 H2O = N(4)-(alpha-D-Man-(1-&gt;3)-[alpha-D-Man-(1-&gt;3)-[alpha-D-Man-(1-&gt;6)]-alpha-D-Man-(1-&gt;6)]-beta-D-Man-(1-&gt;4)-beta-D-GlcNAc-(1-&gt;4)-beta-D-GlcNAc)-L-asparaginyl-[protein] (N-glucan mannose isomer 5A1,2) + 3 beta-D-mannose</text>
        <dbReference type="Rhea" id="RHEA:56028"/>
        <dbReference type="Rhea" id="RHEA-COMP:14358"/>
        <dbReference type="Rhea" id="RHEA-COMP:14367"/>
        <dbReference type="ChEBI" id="CHEBI:15377"/>
        <dbReference type="ChEBI" id="CHEBI:28563"/>
        <dbReference type="ChEBI" id="CHEBI:59087"/>
        <dbReference type="ChEBI" id="CHEBI:60628"/>
        <dbReference type="EC" id="3.2.1.113"/>
    </reaction>
</comment>
<evidence type="ECO:0000256" key="1">
    <source>
        <dbReference type="ARBA" id="ARBA00001913"/>
    </source>
</evidence>
<dbReference type="PRINTS" id="PR00747">
    <property type="entry name" value="GLYHDRLASE47"/>
</dbReference>
<evidence type="ECO:0000256" key="2">
    <source>
        <dbReference type="ARBA" id="ARBA00004922"/>
    </source>
</evidence>
<dbReference type="GO" id="GO:0016491">
    <property type="term" value="F:oxidoreductase activity"/>
    <property type="evidence" value="ECO:0007669"/>
    <property type="project" value="UniProtKB-KW"/>
</dbReference>
<keyword evidence="17" id="KW-1185">Reference proteome</keyword>
<dbReference type="SUPFAM" id="SSF48225">
    <property type="entry name" value="Seven-hairpin glycosidases"/>
    <property type="match status" value="1"/>
</dbReference>
<reference evidence="16 17" key="1">
    <citation type="submission" date="2019-02" db="EMBL/GenBank/DDBJ databases">
        <title>Genome sequencing of the rare red list fungi Phlebia centrifuga.</title>
        <authorList>
            <person name="Buettner E."/>
            <person name="Kellner H."/>
        </authorList>
    </citation>
    <scope>NUCLEOTIDE SEQUENCE [LARGE SCALE GENOMIC DNA]</scope>
    <source>
        <strain evidence="16 17">DSM 108282</strain>
    </source>
</reference>
<evidence type="ECO:0000256" key="3">
    <source>
        <dbReference type="ARBA" id="ARBA00007658"/>
    </source>
</evidence>
<dbReference type="EMBL" id="SGPJ01000025">
    <property type="protein sequence ID" value="THH01369.1"/>
    <property type="molecule type" value="Genomic_DNA"/>
</dbReference>
<sequence>MAIEIASLPLPPSADASKFAEFGREVKGVNPGTLTPEQFKEIEQLLYKHSALLFRDVDLSPEQQYALTKAFDPTSESYGHGNNKTGETKKSILHPDLKTIPRVPQVQLIGNGIVYDHEGLAEAKLKHPSHKSFHKTRVSDEDEAKGVTRFYRWHIDAALYDLSPPKVTTLYGLTVPRGDKQVCRYDDGTGDELEPRRALKGQVLPSSYVWMAPAHAKSTGLGIETEGLEMPRDELPPWEESKVKVYPVLWKNPVTGGLHFQVHPCGVSEVFVDPLPEGAEREGALYPDGAHLTNLGEVRELLYKMQRPAIAPNLVYPHDWHEKDLVLFHNRGVLHSVVGAFAPDQWEALPGGTKGAVIDFSADESKKAAVLSAFKHAWHAYGTNLTEAGGIGYTVVDSIDTMLIMGLDEEYQRARNWIASALDFDKDANVSTFEVCFLQSPSRNKAKHMHGKMFIKMTIRVMGGLLSAHHLTDDPVYLEKAKNLADRLLPAFNTPSGLPLTWVNLARGTASLDPSIKGLVSTAEVSGMQLEFKYLSLLTDEDIYWKKVEKVMDRIRKAHLQTSLAPIYMSPGDGRFSLAEVRLGSRGDSYYEYLLKQYIQTNLQEDVYRYMYDDAMNGVAKHLIHKSEKAHLTFTSELIPERTNTGAINWRVSPKQDHLACFFGGSLMLGAVTTGTLMRPISIPPKAEELSPQGKRDWTNGVNIIETCMRTHDTLTGLPPEIAYFRIPHVGWNMNGTDSPRDWYVKGTGSGDPYDARYILRPETIESLFLAFRLTGDNRYRQYGWSIFQAIEMHCRIPTGGYASIVNVDELPVKHEDRMETFMMSETLKYLYLLFDDANVLPLSKYVFNTEAHPLPIFYPTIRTGLA</sequence>